<dbReference type="EnsemblPlants" id="AUR62006408-RA">
    <property type="protein sequence ID" value="AUR62006408-RA:cds"/>
    <property type="gene ID" value="AUR62006408"/>
</dbReference>
<dbReference type="InterPro" id="IPR029044">
    <property type="entry name" value="Nucleotide-diphossugar_trans"/>
</dbReference>
<evidence type="ECO:0000313" key="6">
    <source>
        <dbReference type="EnsemblPlants" id="AUR62006408-RA:cds"/>
    </source>
</evidence>
<feature type="region of interest" description="Disordered" evidence="5">
    <location>
        <begin position="261"/>
        <end position="282"/>
    </location>
</feature>
<accession>A0A803L3G9</accession>
<keyword evidence="3" id="KW-0464">Manganese</keyword>
<dbReference type="Pfam" id="PF01501">
    <property type="entry name" value="Glyco_transf_8"/>
    <property type="match status" value="1"/>
</dbReference>
<dbReference type="PANTHER" id="PTHR11183">
    <property type="entry name" value="GLYCOGENIN SUBFAMILY MEMBER"/>
    <property type="match status" value="1"/>
</dbReference>
<dbReference type="GO" id="GO:0016757">
    <property type="term" value="F:glycosyltransferase activity"/>
    <property type="evidence" value="ECO:0007669"/>
    <property type="project" value="UniProtKB-KW"/>
</dbReference>
<evidence type="ECO:0000256" key="4">
    <source>
        <dbReference type="RuleBase" id="RU362027"/>
    </source>
</evidence>
<evidence type="ECO:0000313" key="7">
    <source>
        <dbReference type="Proteomes" id="UP000596660"/>
    </source>
</evidence>
<evidence type="ECO:0000256" key="2">
    <source>
        <dbReference type="ARBA" id="ARBA00022679"/>
    </source>
</evidence>
<protein>
    <recommendedName>
        <fullName evidence="4">Hexosyltransferase</fullName>
        <ecNumber evidence="4">2.4.1.-</ecNumber>
    </recommendedName>
</protein>
<proteinExistence type="inferred from homology"/>
<evidence type="ECO:0000256" key="3">
    <source>
        <dbReference type="ARBA" id="ARBA00023211"/>
    </source>
</evidence>
<dbReference type="Gramene" id="AUR62006408-RA">
    <property type="protein sequence ID" value="AUR62006408-RA:cds"/>
    <property type="gene ID" value="AUR62006408"/>
</dbReference>
<organism evidence="6 7">
    <name type="scientific">Chenopodium quinoa</name>
    <name type="common">Quinoa</name>
    <dbReference type="NCBI Taxonomy" id="63459"/>
    <lineage>
        <taxon>Eukaryota</taxon>
        <taxon>Viridiplantae</taxon>
        <taxon>Streptophyta</taxon>
        <taxon>Embryophyta</taxon>
        <taxon>Tracheophyta</taxon>
        <taxon>Spermatophyta</taxon>
        <taxon>Magnoliopsida</taxon>
        <taxon>eudicotyledons</taxon>
        <taxon>Gunneridae</taxon>
        <taxon>Pentapetalae</taxon>
        <taxon>Caryophyllales</taxon>
        <taxon>Chenopodiaceae</taxon>
        <taxon>Chenopodioideae</taxon>
        <taxon>Atripliceae</taxon>
        <taxon>Chenopodium</taxon>
    </lineage>
</organism>
<keyword evidence="1" id="KW-0328">Glycosyltransferase</keyword>
<comment type="similarity">
    <text evidence="4">Belongs to the glycosyltransferase 8 family.</text>
</comment>
<evidence type="ECO:0000256" key="5">
    <source>
        <dbReference type="SAM" id="MobiDB-lite"/>
    </source>
</evidence>
<dbReference type="EC" id="2.4.1.-" evidence="4"/>
<name>A0A803L3G9_CHEQI</name>
<reference evidence="6" key="2">
    <citation type="submission" date="2021-03" db="UniProtKB">
        <authorList>
            <consortium name="EnsemblPlants"/>
        </authorList>
    </citation>
    <scope>IDENTIFICATION</scope>
</reference>
<dbReference type="AlphaFoldDB" id="A0A803L3G9"/>
<dbReference type="InterPro" id="IPR002495">
    <property type="entry name" value="Glyco_trans_8"/>
</dbReference>
<keyword evidence="2" id="KW-0808">Transferase</keyword>
<dbReference type="SUPFAM" id="SSF53448">
    <property type="entry name" value="Nucleotide-diphospho-sugar transferases"/>
    <property type="match status" value="1"/>
</dbReference>
<dbReference type="InterPro" id="IPR050587">
    <property type="entry name" value="GNT1/Glycosyltrans_8"/>
</dbReference>
<evidence type="ECO:0000256" key="1">
    <source>
        <dbReference type="ARBA" id="ARBA00022676"/>
    </source>
</evidence>
<sequence length="282" mass="31699">MASELGLDSVMLSSKPSIKHAYVTFLAGAQGGYVKGVVGVVKGLRKVKTAYPSLVVAVLPDVPEEDRRLLIAQGCVIREVRPLYPPEGDKNHMDFARAYFVINYSKLRFVEYEKMIFIDAVQVNENIDHLFDLPNGYFYSVLDCFCDPSWGMTPQFKIGYCQHSPEKVEWPTSELGPPPPLYFNSGFFVFEPNVLTYLDMLNTFQETPPTCFAEQGQVQTTTKRVQHGDAHVVVASRQGGVEQGEGDALLRNWVEAMEVHREGSKHGQRRRKNAGEQMVGYV</sequence>
<dbReference type="Proteomes" id="UP000596660">
    <property type="component" value="Unplaced"/>
</dbReference>
<keyword evidence="7" id="KW-1185">Reference proteome</keyword>
<reference evidence="6" key="1">
    <citation type="journal article" date="2017" name="Nature">
        <title>The genome of Chenopodium quinoa.</title>
        <authorList>
            <person name="Jarvis D.E."/>
            <person name="Ho Y.S."/>
            <person name="Lightfoot D.J."/>
            <person name="Schmoeckel S.M."/>
            <person name="Li B."/>
            <person name="Borm T.J.A."/>
            <person name="Ohyanagi H."/>
            <person name="Mineta K."/>
            <person name="Michell C.T."/>
            <person name="Saber N."/>
            <person name="Kharbatia N.M."/>
            <person name="Rupper R.R."/>
            <person name="Sharp A.R."/>
            <person name="Dally N."/>
            <person name="Boughton B.A."/>
            <person name="Woo Y.H."/>
            <person name="Gao G."/>
            <person name="Schijlen E.G.W.M."/>
            <person name="Guo X."/>
            <person name="Momin A.A."/>
            <person name="Negrao S."/>
            <person name="Al-Babili S."/>
            <person name="Gehring C."/>
            <person name="Roessner U."/>
            <person name="Jung C."/>
            <person name="Murphy K."/>
            <person name="Arold S.T."/>
            <person name="Gojobori T."/>
            <person name="van der Linden C.G."/>
            <person name="van Loo E.N."/>
            <person name="Jellen E.N."/>
            <person name="Maughan P.J."/>
            <person name="Tester M."/>
        </authorList>
    </citation>
    <scope>NUCLEOTIDE SEQUENCE [LARGE SCALE GENOMIC DNA]</scope>
    <source>
        <strain evidence="6">cv. PI 614886</strain>
    </source>
</reference>
<dbReference type="Gene3D" id="3.90.550.10">
    <property type="entry name" value="Spore Coat Polysaccharide Biosynthesis Protein SpsA, Chain A"/>
    <property type="match status" value="1"/>
</dbReference>